<dbReference type="CDD" id="cd22209">
    <property type="entry name" value="EMC10"/>
    <property type="match status" value="1"/>
</dbReference>
<dbReference type="PANTHER" id="PTHR21397:SF4">
    <property type="entry name" value="ER MEMBRANE PROTEIN COMPLEX SUBUNIT 10"/>
    <property type="match status" value="1"/>
</dbReference>
<evidence type="ECO:0000256" key="7">
    <source>
        <dbReference type="ARBA" id="ARBA00022989"/>
    </source>
</evidence>
<gene>
    <name evidence="11" type="primary">LOC115213938</name>
</gene>
<evidence type="ECO:0000313" key="11">
    <source>
        <dbReference type="RefSeq" id="XP_029638800.1"/>
    </source>
</evidence>
<keyword evidence="10" id="KW-1185">Reference proteome</keyword>
<keyword evidence="4" id="KW-0812">Transmembrane</keyword>
<proteinExistence type="inferred from homology"/>
<keyword evidence="5 9" id="KW-0732">Signal</keyword>
<feature type="chain" id="PRO_5028205459" description="ER membrane protein complex subunit 10" evidence="9">
    <location>
        <begin position="25"/>
        <end position="239"/>
    </location>
</feature>
<accession>A0A6P7SKL1</accession>
<evidence type="ECO:0000256" key="3">
    <source>
        <dbReference type="ARBA" id="ARBA00020105"/>
    </source>
</evidence>
<evidence type="ECO:0000256" key="1">
    <source>
        <dbReference type="ARBA" id="ARBA00004115"/>
    </source>
</evidence>
<dbReference type="KEGG" id="osn:115213938"/>
<comment type="subcellular location">
    <subcellularLocation>
        <location evidence="1">Endoplasmic reticulum membrane</location>
        <topology evidence="1">Single-pass type I membrane protein</topology>
    </subcellularLocation>
</comment>
<dbReference type="PANTHER" id="PTHR21397">
    <property type="entry name" value="CHROMATIN COMPLEXES SUBUNIT BAP18-RELATED"/>
    <property type="match status" value="1"/>
</dbReference>
<reference evidence="11" key="1">
    <citation type="submission" date="2025-08" db="UniProtKB">
        <authorList>
            <consortium name="RefSeq"/>
        </authorList>
    </citation>
    <scope>IDENTIFICATION</scope>
</reference>
<evidence type="ECO:0000256" key="4">
    <source>
        <dbReference type="ARBA" id="ARBA00022692"/>
    </source>
</evidence>
<evidence type="ECO:0000256" key="6">
    <source>
        <dbReference type="ARBA" id="ARBA00022824"/>
    </source>
</evidence>
<keyword evidence="6" id="KW-0256">Endoplasmic reticulum</keyword>
<comment type="similarity">
    <text evidence="2">Belongs to the EMC10 family.</text>
</comment>
<evidence type="ECO:0000256" key="8">
    <source>
        <dbReference type="ARBA" id="ARBA00023136"/>
    </source>
</evidence>
<evidence type="ECO:0000256" key="2">
    <source>
        <dbReference type="ARBA" id="ARBA00007695"/>
    </source>
</evidence>
<evidence type="ECO:0000256" key="5">
    <source>
        <dbReference type="ARBA" id="ARBA00022729"/>
    </source>
</evidence>
<dbReference type="Proteomes" id="UP000515154">
    <property type="component" value="Linkage group LG7"/>
</dbReference>
<organism evidence="10 11">
    <name type="scientific">Octopus sinensis</name>
    <name type="common">East Asian common octopus</name>
    <dbReference type="NCBI Taxonomy" id="2607531"/>
    <lineage>
        <taxon>Eukaryota</taxon>
        <taxon>Metazoa</taxon>
        <taxon>Spiralia</taxon>
        <taxon>Lophotrochozoa</taxon>
        <taxon>Mollusca</taxon>
        <taxon>Cephalopoda</taxon>
        <taxon>Coleoidea</taxon>
        <taxon>Octopodiformes</taxon>
        <taxon>Octopoda</taxon>
        <taxon>Incirrata</taxon>
        <taxon>Octopodidae</taxon>
        <taxon>Octopus</taxon>
    </lineage>
</organism>
<name>A0A6P7SKL1_9MOLL</name>
<keyword evidence="8" id="KW-0472">Membrane</keyword>
<keyword evidence="7" id="KW-1133">Transmembrane helix</keyword>
<evidence type="ECO:0000313" key="10">
    <source>
        <dbReference type="Proteomes" id="UP000515154"/>
    </source>
</evidence>
<evidence type="ECO:0000256" key="9">
    <source>
        <dbReference type="SAM" id="SignalP"/>
    </source>
</evidence>
<dbReference type="AlphaFoldDB" id="A0A6P7SKL1"/>
<sequence>MAAYFDVNMLCLLLLIFSLNFVSSFDDEFEGLQSLPVDHSFQSSPDSAFTRRGNIIIRSFKMNKAHFSPAGQLTPQEKEVLKSAAGRNDFYRIKIPVRPVSSAHEEESHNYVSTFILACQLYESGLSDLLTLNVDQSGEVVGVTMSSTVGQCMDVTMPDDAISNWNTTIEIVQTVAGPLPETQLYIDKLKREEHDKQKGQQGDNRSFFAKYWMYIVPFVIVLMLASNSDPQGGGGGGGR</sequence>
<dbReference type="Pfam" id="PF21203">
    <property type="entry name" value="ECM10"/>
    <property type="match status" value="1"/>
</dbReference>
<protein>
    <recommendedName>
        <fullName evidence="3">ER membrane protein complex subunit 10</fullName>
    </recommendedName>
</protein>
<feature type="signal peptide" evidence="9">
    <location>
        <begin position="1"/>
        <end position="24"/>
    </location>
</feature>
<dbReference type="RefSeq" id="XP_029638800.1">
    <property type="nucleotide sequence ID" value="XM_029782940.2"/>
</dbReference>
<dbReference type="GO" id="GO:0072546">
    <property type="term" value="C:EMC complex"/>
    <property type="evidence" value="ECO:0007669"/>
    <property type="project" value="TreeGrafter"/>
</dbReference>